<evidence type="ECO:0000313" key="1">
    <source>
        <dbReference type="EMBL" id="OGL38191.1"/>
    </source>
</evidence>
<sequence>MKQVFIIIVVLLVLLPIGLIVSPKVSAQKLPSFKVVGRDFTSLSILVSPNTTKEQLKALVYSFREARKNNSFRQISIPPTTPKGKKGDYGIIMIFVFSEPEWASEAKLKKSAKVPFNDPFCKEYSKHIKAYYYYAVTPIGAPPNFEEGSIGYAENGQILTPIYEKLF</sequence>
<comment type="caution">
    <text evidence="1">The sequence shown here is derived from an EMBL/GenBank/DDBJ whole genome shotgun (WGS) entry which is preliminary data.</text>
</comment>
<dbReference type="EMBL" id="MGDB01000154">
    <property type="protein sequence ID" value="OGL38191.1"/>
    <property type="molecule type" value="Genomic_DNA"/>
</dbReference>
<protein>
    <submittedName>
        <fullName evidence="1">Uncharacterized protein</fullName>
    </submittedName>
</protein>
<organism evidence="1 2">
    <name type="scientific">Candidatus Schekmanbacteria bacterium GWA2_38_11</name>
    <dbReference type="NCBI Taxonomy" id="1817876"/>
    <lineage>
        <taxon>Bacteria</taxon>
        <taxon>Candidatus Schekmaniibacteriota</taxon>
    </lineage>
</organism>
<accession>A0A1F7R9V7</accession>
<gene>
    <name evidence="1" type="ORF">A2042_08840</name>
</gene>
<evidence type="ECO:0000313" key="2">
    <source>
        <dbReference type="Proteomes" id="UP000178526"/>
    </source>
</evidence>
<reference evidence="1 2" key="1">
    <citation type="journal article" date="2016" name="Nat. Commun.">
        <title>Thousands of microbial genomes shed light on interconnected biogeochemical processes in an aquifer system.</title>
        <authorList>
            <person name="Anantharaman K."/>
            <person name="Brown C.T."/>
            <person name="Hug L.A."/>
            <person name="Sharon I."/>
            <person name="Castelle C.J."/>
            <person name="Probst A.J."/>
            <person name="Thomas B.C."/>
            <person name="Singh A."/>
            <person name="Wilkins M.J."/>
            <person name="Karaoz U."/>
            <person name="Brodie E.L."/>
            <person name="Williams K.H."/>
            <person name="Hubbard S.S."/>
            <person name="Banfield J.F."/>
        </authorList>
    </citation>
    <scope>NUCLEOTIDE SEQUENCE [LARGE SCALE GENOMIC DNA]</scope>
</reference>
<proteinExistence type="predicted"/>
<dbReference type="Proteomes" id="UP000178526">
    <property type="component" value="Unassembled WGS sequence"/>
</dbReference>
<dbReference type="AlphaFoldDB" id="A0A1F7R9V7"/>
<name>A0A1F7R9V7_9BACT</name>